<organism evidence="2 3">
    <name type="scientific">Candidatus Staskawiczbacteria bacterium RIFOXYD1_FULL_32_13</name>
    <dbReference type="NCBI Taxonomy" id="1802234"/>
    <lineage>
        <taxon>Bacteria</taxon>
        <taxon>Candidatus Staskawicziibacteriota</taxon>
    </lineage>
</organism>
<dbReference type="AlphaFoldDB" id="A0A1G2JQZ3"/>
<dbReference type="EMBL" id="MHPU01000015">
    <property type="protein sequence ID" value="OGZ88861.1"/>
    <property type="molecule type" value="Genomic_DNA"/>
</dbReference>
<sequence>MPEEKDKIKDKILNKIENDKISPTPRWCFVCKNYASWFVVILSGLIISLSLSLMIFLFISHDWDVYQLESGYLARHILVYTPFIWILIFLLFILLASFWFNKTKEGYKFVSFKTLIVSVLLVIILSSAIIITGVSSQLNDKFRSDVLGYKTFVRDKCDIWDEPEKGLLSGKVLEIVSDEEFILNDFNNNSWQVREENIKIIPPEFIVEKGGNIKMIGRLCSSCGNNIFIVNTIKPW</sequence>
<feature type="transmembrane region" description="Helical" evidence="1">
    <location>
        <begin position="34"/>
        <end position="59"/>
    </location>
</feature>
<reference evidence="2 3" key="1">
    <citation type="journal article" date="2016" name="Nat. Commun.">
        <title>Thousands of microbial genomes shed light on interconnected biogeochemical processes in an aquifer system.</title>
        <authorList>
            <person name="Anantharaman K."/>
            <person name="Brown C.T."/>
            <person name="Hug L.A."/>
            <person name="Sharon I."/>
            <person name="Castelle C.J."/>
            <person name="Probst A.J."/>
            <person name="Thomas B.C."/>
            <person name="Singh A."/>
            <person name="Wilkins M.J."/>
            <person name="Karaoz U."/>
            <person name="Brodie E.L."/>
            <person name="Williams K.H."/>
            <person name="Hubbard S.S."/>
            <person name="Banfield J.F."/>
        </authorList>
    </citation>
    <scope>NUCLEOTIDE SEQUENCE [LARGE SCALE GENOMIC DNA]</scope>
</reference>
<gene>
    <name evidence="2" type="ORF">A2561_01715</name>
</gene>
<proteinExistence type="predicted"/>
<evidence type="ECO:0000313" key="3">
    <source>
        <dbReference type="Proteomes" id="UP000178935"/>
    </source>
</evidence>
<evidence type="ECO:0000256" key="1">
    <source>
        <dbReference type="SAM" id="Phobius"/>
    </source>
</evidence>
<keyword evidence="1" id="KW-1133">Transmembrane helix</keyword>
<comment type="caution">
    <text evidence="2">The sequence shown here is derived from an EMBL/GenBank/DDBJ whole genome shotgun (WGS) entry which is preliminary data.</text>
</comment>
<dbReference type="Proteomes" id="UP000178935">
    <property type="component" value="Unassembled WGS sequence"/>
</dbReference>
<evidence type="ECO:0000313" key="2">
    <source>
        <dbReference type="EMBL" id="OGZ88861.1"/>
    </source>
</evidence>
<feature type="transmembrane region" description="Helical" evidence="1">
    <location>
        <begin position="112"/>
        <end position="134"/>
    </location>
</feature>
<keyword evidence="1" id="KW-0472">Membrane</keyword>
<feature type="transmembrane region" description="Helical" evidence="1">
    <location>
        <begin position="79"/>
        <end position="100"/>
    </location>
</feature>
<accession>A0A1G2JQZ3</accession>
<protein>
    <submittedName>
        <fullName evidence="2">Uncharacterized protein</fullName>
    </submittedName>
</protein>
<keyword evidence="1" id="KW-0812">Transmembrane</keyword>
<name>A0A1G2JQZ3_9BACT</name>